<keyword evidence="1" id="KW-0285">Flavoprotein</keyword>
<dbReference type="PANTHER" id="PTHR43656:SF2">
    <property type="entry name" value="BINDING OXIDOREDUCTASE, PUTATIVE (AFU_ORTHOLOGUE AFUA_2G08260)-RELATED"/>
    <property type="match status" value="1"/>
</dbReference>
<evidence type="ECO:0000313" key="4">
    <source>
        <dbReference type="EMBL" id="QQD17045.1"/>
    </source>
</evidence>
<reference evidence="4 5" key="1">
    <citation type="submission" date="2020-12" db="EMBL/GenBank/DDBJ databases">
        <authorList>
            <person name="Shan Y."/>
        </authorList>
    </citation>
    <scope>NUCLEOTIDE SEQUENCE [LARGE SCALE GENOMIC DNA]</scope>
    <source>
        <strain evidence="5">csc3.9</strain>
    </source>
</reference>
<dbReference type="CDD" id="cd02803">
    <property type="entry name" value="OYE_like_FMN_family"/>
    <property type="match status" value="1"/>
</dbReference>
<dbReference type="SUPFAM" id="SSF51395">
    <property type="entry name" value="FMN-linked oxidoreductases"/>
    <property type="match status" value="1"/>
</dbReference>
<dbReference type="PANTHER" id="PTHR43656">
    <property type="entry name" value="BINDING OXIDOREDUCTASE, PUTATIVE (AFU_ORTHOLOGUE AFUA_2G08260)-RELATED"/>
    <property type="match status" value="1"/>
</dbReference>
<dbReference type="EMBL" id="CP066167">
    <property type="protein sequence ID" value="QQD17045.1"/>
    <property type="molecule type" value="Genomic_DNA"/>
</dbReference>
<dbReference type="Proteomes" id="UP000596063">
    <property type="component" value="Chromosome"/>
</dbReference>
<proteinExistence type="predicted"/>
<keyword evidence="2" id="KW-0560">Oxidoreductase</keyword>
<gene>
    <name evidence="4" type="ORF">I6N98_11755</name>
</gene>
<dbReference type="InterPro" id="IPR013785">
    <property type="entry name" value="Aldolase_TIM"/>
</dbReference>
<dbReference type="InterPro" id="IPR051799">
    <property type="entry name" value="NADH_flavin_oxidoreductase"/>
</dbReference>
<accession>A0A7T4UQ73</accession>
<name>A0A7T4UQ73_9GAMM</name>
<protein>
    <submittedName>
        <fullName evidence="4">NADH:flavin oxidoreductase</fullName>
    </submittedName>
</protein>
<sequence length="362" mass="39340">MSHLFEPLSLPRGKAMPHRIALAPLTNGQSNADGTLSDAEYHWLTLRAKGGFALTMTCAAHVQACGQGFPGQLGIFSDDHLPGLTRLASGITEYDSRAVVQLHHAGMRAPAELIGQAPVCPSDNEEFGAVAMTADEVDAAIEDFVTAAERAERAGFDGVELHGAHGYLIGQFLSPEVNQRTDQYGGSAENRARMLWQIIDGIRERCGDQFQLGLRLSAERFGIKFDETIALVKALFASQKLDYIDLSLWDVFKRPHGQDSGPTMLEQFAALPRHGTRIGAAGKVRSAEEAEKCLALGADFVFLGRAAIVDHDFPAQLQANPDFQPTAMPAPVSHLEKQGVTPPFMTYLEQFGLVQKEETITE</sequence>
<keyword evidence="5" id="KW-1185">Reference proteome</keyword>
<dbReference type="Gene3D" id="3.20.20.70">
    <property type="entry name" value="Aldolase class I"/>
    <property type="match status" value="1"/>
</dbReference>
<feature type="domain" description="NADH:flavin oxidoreductase/NADH oxidase N-terminal" evidence="3">
    <location>
        <begin position="4"/>
        <end position="319"/>
    </location>
</feature>
<dbReference type="KEGG" id="snan:I6N98_11755"/>
<evidence type="ECO:0000256" key="1">
    <source>
        <dbReference type="ARBA" id="ARBA00022630"/>
    </source>
</evidence>
<organism evidence="4 5">
    <name type="scientific">Spongiibacter nanhainus</name>
    <dbReference type="NCBI Taxonomy" id="2794344"/>
    <lineage>
        <taxon>Bacteria</taxon>
        <taxon>Pseudomonadati</taxon>
        <taxon>Pseudomonadota</taxon>
        <taxon>Gammaproteobacteria</taxon>
        <taxon>Cellvibrionales</taxon>
        <taxon>Spongiibacteraceae</taxon>
        <taxon>Spongiibacter</taxon>
    </lineage>
</organism>
<dbReference type="GO" id="GO:0016491">
    <property type="term" value="F:oxidoreductase activity"/>
    <property type="evidence" value="ECO:0007669"/>
    <property type="project" value="UniProtKB-KW"/>
</dbReference>
<dbReference type="RefSeq" id="WP_198568547.1">
    <property type="nucleotide sequence ID" value="NZ_CP066167.1"/>
</dbReference>
<evidence type="ECO:0000313" key="5">
    <source>
        <dbReference type="Proteomes" id="UP000596063"/>
    </source>
</evidence>
<dbReference type="AlphaFoldDB" id="A0A7T4UQ73"/>
<dbReference type="InterPro" id="IPR001155">
    <property type="entry name" value="OxRdtase_FMN_N"/>
</dbReference>
<dbReference type="Pfam" id="PF00724">
    <property type="entry name" value="Oxidored_FMN"/>
    <property type="match status" value="1"/>
</dbReference>
<dbReference type="GO" id="GO:0010181">
    <property type="term" value="F:FMN binding"/>
    <property type="evidence" value="ECO:0007669"/>
    <property type="project" value="InterPro"/>
</dbReference>
<evidence type="ECO:0000259" key="3">
    <source>
        <dbReference type="Pfam" id="PF00724"/>
    </source>
</evidence>
<evidence type="ECO:0000256" key="2">
    <source>
        <dbReference type="ARBA" id="ARBA00023002"/>
    </source>
</evidence>